<name>A0A944DA40_DENI1</name>
<dbReference type="Proteomes" id="UP000694660">
    <property type="component" value="Unassembled WGS sequence"/>
</dbReference>
<keyword evidence="4" id="KW-1185">Reference proteome</keyword>
<dbReference type="EMBL" id="JAEKFT010000023">
    <property type="protein sequence ID" value="MBT0963000.1"/>
    <property type="molecule type" value="Genomic_DNA"/>
</dbReference>
<evidence type="ECO:0000256" key="1">
    <source>
        <dbReference type="ARBA" id="ARBA00023015"/>
    </source>
</evidence>
<organism evidence="3 4">
    <name type="scientific">Denitromonas iodatirespirans</name>
    <dbReference type="NCBI Taxonomy" id="2795389"/>
    <lineage>
        <taxon>Bacteria</taxon>
        <taxon>Pseudomonadati</taxon>
        <taxon>Pseudomonadota</taxon>
        <taxon>Betaproteobacteria</taxon>
        <taxon>Rhodocyclales</taxon>
        <taxon>Zoogloeaceae</taxon>
        <taxon>Denitromonas</taxon>
    </lineage>
</organism>
<keyword evidence="3" id="KW-0614">Plasmid</keyword>
<protein>
    <submittedName>
        <fullName evidence="3">Uncharacterized protein</fullName>
    </submittedName>
</protein>
<evidence type="ECO:0000313" key="4">
    <source>
        <dbReference type="Proteomes" id="UP000694660"/>
    </source>
</evidence>
<dbReference type="Gene3D" id="1.10.10.2690">
    <property type="match status" value="1"/>
</dbReference>
<accession>A0A944DA40</accession>
<reference evidence="4" key="1">
    <citation type="journal article" date="2022" name="ISME J.">
        <title>Genetic and phylogenetic analysis of dissimilatory iodate-reducing bacteria identifies potential niches across the world's oceans.</title>
        <authorList>
            <person name="Reyes-Umana V."/>
            <person name="Henning Z."/>
            <person name="Lee K."/>
            <person name="Barnum T.P."/>
            <person name="Coates J.D."/>
        </authorList>
    </citation>
    <scope>NUCLEOTIDE SEQUENCE [LARGE SCALE GENOMIC DNA]</scope>
    <source>
        <strain evidence="4">IR12</strain>
    </source>
</reference>
<proteinExistence type="predicted"/>
<comment type="caution">
    <text evidence="3">The sequence shown here is derived from an EMBL/GenBank/DDBJ whole genome shotgun (WGS) entry which is preliminary data.</text>
</comment>
<dbReference type="RefSeq" id="WP_214362974.1">
    <property type="nucleotide sequence ID" value="NZ_JAEKFT010000023.1"/>
</dbReference>
<evidence type="ECO:0000256" key="2">
    <source>
        <dbReference type="ARBA" id="ARBA00023163"/>
    </source>
</evidence>
<dbReference type="InterPro" id="IPR053721">
    <property type="entry name" value="Fimbrial_Adhesin_Reg"/>
</dbReference>
<sequence>MLVSSVIDRNMKIDGALLQLLEGRRGFDDKTLAIARQLFVEGNAAKVVAYSNGVSTQRVYAIKKQILEALSSALGDAPSLLSLDEPSEALADMQVAARRAELCFEVFSGRSVDAVATAHGIEPGDLEAWCSHLRNHAWSLLLVRA</sequence>
<evidence type="ECO:0000313" key="3">
    <source>
        <dbReference type="EMBL" id="MBT0963000.1"/>
    </source>
</evidence>
<gene>
    <name evidence="3" type="ORF">I8J34_17600</name>
</gene>
<keyword evidence="1" id="KW-0805">Transcription regulation</keyword>
<geneLocation type="plasmid" evidence="3">
    <name>unnamed1</name>
</geneLocation>
<dbReference type="AlphaFoldDB" id="A0A944DA40"/>
<keyword evidence="2" id="KW-0804">Transcription</keyword>